<sequence>MHRAPEGVRLLLAALWYQAEVRLWLHEFKFLGRTIEANAMAALLAAQVITYYRRRQLRLPQFLVPVPMTGRAWAARGYNQAELLAQAVSKELGIPVLFLVQRTRQNKKAHRLNAQERAEGLQQSFRFQGKGSFTYGTRLALIDDVLTTGATLEAVALAIPQAGVIIDAWTVAYTPPPKLSTQP</sequence>
<dbReference type="Proteomes" id="UP000286976">
    <property type="component" value="Unassembled WGS sequence"/>
</dbReference>
<dbReference type="PANTHER" id="PTHR47505">
    <property type="entry name" value="DNA UTILIZATION PROTEIN YHGH"/>
    <property type="match status" value="1"/>
</dbReference>
<evidence type="ECO:0000313" key="3">
    <source>
        <dbReference type="Proteomes" id="UP000286976"/>
    </source>
</evidence>
<proteinExistence type="inferred from homology"/>
<evidence type="ECO:0008006" key="4">
    <source>
        <dbReference type="Google" id="ProtNLM"/>
    </source>
</evidence>
<dbReference type="Gene3D" id="3.40.50.2020">
    <property type="match status" value="1"/>
</dbReference>
<dbReference type="CDD" id="cd06223">
    <property type="entry name" value="PRTases_typeI"/>
    <property type="match status" value="1"/>
</dbReference>
<name>A0A432X793_9GAMM</name>
<organism evidence="2 3">
    <name type="scientific">Aliidiomarina taiwanensis</name>
    <dbReference type="NCBI Taxonomy" id="946228"/>
    <lineage>
        <taxon>Bacteria</taxon>
        <taxon>Pseudomonadati</taxon>
        <taxon>Pseudomonadota</taxon>
        <taxon>Gammaproteobacteria</taxon>
        <taxon>Alteromonadales</taxon>
        <taxon>Idiomarinaceae</taxon>
        <taxon>Aliidiomarina</taxon>
    </lineage>
</organism>
<dbReference type="RefSeq" id="WP_126756920.1">
    <property type="nucleotide sequence ID" value="NZ_PIPQ01000002.1"/>
</dbReference>
<dbReference type="OrthoDB" id="9793412at2"/>
<protein>
    <recommendedName>
        <fullName evidence="4">ComF family protein</fullName>
    </recommendedName>
</protein>
<evidence type="ECO:0000313" key="2">
    <source>
        <dbReference type="EMBL" id="RUO42710.1"/>
    </source>
</evidence>
<comment type="caution">
    <text evidence="2">The sequence shown here is derived from an EMBL/GenBank/DDBJ whole genome shotgun (WGS) entry which is preliminary data.</text>
</comment>
<dbReference type="SUPFAM" id="SSF53271">
    <property type="entry name" value="PRTase-like"/>
    <property type="match status" value="1"/>
</dbReference>
<dbReference type="InterPro" id="IPR051910">
    <property type="entry name" value="ComF/GntX_DNA_util-trans"/>
</dbReference>
<dbReference type="PANTHER" id="PTHR47505:SF1">
    <property type="entry name" value="DNA UTILIZATION PROTEIN YHGH"/>
    <property type="match status" value="1"/>
</dbReference>
<keyword evidence="3" id="KW-1185">Reference proteome</keyword>
<accession>A0A432X793</accession>
<dbReference type="EMBL" id="PIPQ01000002">
    <property type="protein sequence ID" value="RUO42710.1"/>
    <property type="molecule type" value="Genomic_DNA"/>
</dbReference>
<dbReference type="InterPro" id="IPR029057">
    <property type="entry name" value="PRTase-like"/>
</dbReference>
<gene>
    <name evidence="2" type="ORF">CWE15_04665</name>
</gene>
<dbReference type="InterPro" id="IPR000836">
    <property type="entry name" value="PRTase_dom"/>
</dbReference>
<evidence type="ECO:0000256" key="1">
    <source>
        <dbReference type="ARBA" id="ARBA00008007"/>
    </source>
</evidence>
<comment type="similarity">
    <text evidence="1">Belongs to the ComF/GntX family.</text>
</comment>
<dbReference type="AlphaFoldDB" id="A0A432X793"/>
<reference evidence="2 3" key="1">
    <citation type="journal article" date="2011" name="Front. Microbiol.">
        <title>Genomic signatures of strain selection and enhancement in Bacillus atrophaeus var. globigii, a historical biowarfare simulant.</title>
        <authorList>
            <person name="Gibbons H.S."/>
            <person name="Broomall S.M."/>
            <person name="McNew L.A."/>
            <person name="Daligault H."/>
            <person name="Chapman C."/>
            <person name="Bruce D."/>
            <person name="Karavis M."/>
            <person name="Krepps M."/>
            <person name="McGregor P.A."/>
            <person name="Hong C."/>
            <person name="Park K.H."/>
            <person name="Akmal A."/>
            <person name="Feldman A."/>
            <person name="Lin J.S."/>
            <person name="Chang W.E."/>
            <person name="Higgs B.W."/>
            <person name="Demirev P."/>
            <person name="Lindquist J."/>
            <person name="Liem A."/>
            <person name="Fochler E."/>
            <person name="Read T.D."/>
            <person name="Tapia R."/>
            <person name="Johnson S."/>
            <person name="Bishop-Lilly K.A."/>
            <person name="Detter C."/>
            <person name="Han C."/>
            <person name="Sozhamannan S."/>
            <person name="Rosenzweig C.N."/>
            <person name="Skowronski E.W."/>
        </authorList>
    </citation>
    <scope>NUCLEOTIDE SEQUENCE [LARGE SCALE GENOMIC DNA]</scope>
    <source>
        <strain evidence="2 3">AIT1</strain>
    </source>
</reference>